<dbReference type="Proteomes" id="UP001148125">
    <property type="component" value="Unassembled WGS sequence"/>
</dbReference>
<evidence type="ECO:0000313" key="3">
    <source>
        <dbReference type="Proteomes" id="UP001148125"/>
    </source>
</evidence>
<dbReference type="PROSITE" id="PS51257">
    <property type="entry name" value="PROKAR_LIPOPROTEIN"/>
    <property type="match status" value="1"/>
</dbReference>
<proteinExistence type="predicted"/>
<evidence type="ECO:0000313" key="2">
    <source>
        <dbReference type="EMBL" id="MDE5415014.1"/>
    </source>
</evidence>
<evidence type="ECO:0000256" key="1">
    <source>
        <dbReference type="SAM" id="MobiDB-lite"/>
    </source>
</evidence>
<feature type="compositionally biased region" description="Gly residues" evidence="1">
    <location>
        <begin position="254"/>
        <end position="278"/>
    </location>
</feature>
<sequence length="421" mass="42096">MRKFAITITAATMIIGGLAGCGVDNQARDMGGAGAANREIGYTDAGRHGAAGAGAGGHGEVGLFGQGRGAGMTGQGAAGAGAHGGTGAGAGAGAGGGLFGGAGFGGAGAGTGGHGMTGAGAAGGRGATGARWTGEGPITDMFTPNNRAGRQGITGYGVEQRRGQGIRGGQLGVNDRNAGLRGTGGTMNQRMTGPNYDMRGTGIGGAGFTGRGMAGRTGMTGAGTAVPHGTLDDGNQTGMGGAATRGAAIQGKAGTRGAGMHGQAGTRGGATGITGGNREGMVDQRGVLRGQNRTMRGQTTANYHRGYDGQTVQEIERSVENMDGVRDCRVVMHDDQVVVAVEATNKDNAAKLEEKVENNIENMVRGKNVHVVTEKDAMTRVRTMDDRLRGGAAFDEVGATFTEMVRDLGRAAGRPFERTRN</sequence>
<reference evidence="2" key="1">
    <citation type="submission" date="2024-05" db="EMBL/GenBank/DDBJ databases">
        <title>Alkalihalobacillus sp. strain MEB203 novel alkaliphilic bacterium from Lonar Lake, India.</title>
        <authorList>
            <person name="Joshi A."/>
            <person name="Thite S."/>
            <person name="Mengade P."/>
        </authorList>
    </citation>
    <scope>NUCLEOTIDE SEQUENCE</scope>
    <source>
        <strain evidence="2">MEB 203</strain>
    </source>
</reference>
<feature type="region of interest" description="Disordered" evidence="1">
    <location>
        <begin position="165"/>
        <end position="195"/>
    </location>
</feature>
<keyword evidence="2" id="KW-0449">Lipoprotein</keyword>
<keyword evidence="3" id="KW-1185">Reference proteome</keyword>
<dbReference type="RefSeq" id="WP_275119620.1">
    <property type="nucleotide sequence ID" value="NZ_JAOTPO010000012.1"/>
</dbReference>
<dbReference type="InterPro" id="IPR019076">
    <property type="entry name" value="Spore_lipoprot_YhcN/YlaJ-like"/>
</dbReference>
<organism evidence="2 3">
    <name type="scientific">Alkalihalobacterium chitinilyticum</name>
    <dbReference type="NCBI Taxonomy" id="2980103"/>
    <lineage>
        <taxon>Bacteria</taxon>
        <taxon>Bacillati</taxon>
        <taxon>Bacillota</taxon>
        <taxon>Bacilli</taxon>
        <taxon>Bacillales</taxon>
        <taxon>Bacillaceae</taxon>
        <taxon>Alkalihalobacterium</taxon>
    </lineage>
</organism>
<comment type="caution">
    <text evidence="2">The sequence shown here is derived from an EMBL/GenBank/DDBJ whole genome shotgun (WGS) entry which is preliminary data.</text>
</comment>
<dbReference type="Pfam" id="PF09580">
    <property type="entry name" value="Spore_YhcN_YlaJ"/>
    <property type="match status" value="1"/>
</dbReference>
<protein>
    <submittedName>
        <fullName evidence="2">YhcN/YlaJ family sporulation lipoprotein</fullName>
    </submittedName>
</protein>
<accession>A0ABT5VHX2</accession>
<name>A0ABT5VHX2_9BACI</name>
<gene>
    <name evidence="2" type="ORF">N7Z68_16755</name>
</gene>
<dbReference type="EMBL" id="JAOTPO010000012">
    <property type="protein sequence ID" value="MDE5415014.1"/>
    <property type="molecule type" value="Genomic_DNA"/>
</dbReference>
<feature type="region of interest" description="Disordered" evidence="1">
    <location>
        <begin position="253"/>
        <end position="280"/>
    </location>
</feature>